<dbReference type="SUPFAM" id="SSF57756">
    <property type="entry name" value="Retrovirus zinc finger-like domains"/>
    <property type="match status" value="1"/>
</dbReference>
<dbReference type="InterPro" id="IPR001878">
    <property type="entry name" value="Znf_CCHC"/>
</dbReference>
<dbReference type="Pfam" id="PF00098">
    <property type="entry name" value="zf-CCHC"/>
    <property type="match status" value="1"/>
</dbReference>
<dbReference type="PROSITE" id="PS50096">
    <property type="entry name" value="IQ"/>
    <property type="match status" value="1"/>
</dbReference>
<evidence type="ECO:0000313" key="4">
    <source>
        <dbReference type="EMBL" id="KAA0054243.1"/>
    </source>
</evidence>
<keyword evidence="1" id="KW-0479">Metal-binding</keyword>
<dbReference type="EMBL" id="SSTE01008862">
    <property type="protein sequence ID" value="KAA0054243.1"/>
    <property type="molecule type" value="Genomic_DNA"/>
</dbReference>
<dbReference type="Gene3D" id="4.10.60.10">
    <property type="entry name" value="Zinc finger, CCHC-type"/>
    <property type="match status" value="1"/>
</dbReference>
<evidence type="ECO:0000259" key="3">
    <source>
        <dbReference type="PROSITE" id="PS50158"/>
    </source>
</evidence>
<dbReference type="Proteomes" id="UP000321947">
    <property type="component" value="Unassembled WGS sequence"/>
</dbReference>
<organism evidence="4 6">
    <name type="scientific">Cucumis melo var. makuwa</name>
    <name type="common">Oriental melon</name>
    <dbReference type="NCBI Taxonomy" id="1194695"/>
    <lineage>
        <taxon>Eukaryota</taxon>
        <taxon>Viridiplantae</taxon>
        <taxon>Streptophyta</taxon>
        <taxon>Embryophyta</taxon>
        <taxon>Tracheophyta</taxon>
        <taxon>Spermatophyta</taxon>
        <taxon>Magnoliopsida</taxon>
        <taxon>eudicotyledons</taxon>
        <taxon>Gunneridae</taxon>
        <taxon>Pentapetalae</taxon>
        <taxon>rosids</taxon>
        <taxon>fabids</taxon>
        <taxon>Cucurbitales</taxon>
        <taxon>Cucurbitaceae</taxon>
        <taxon>Benincaseae</taxon>
        <taxon>Cucumis</taxon>
    </lineage>
</organism>
<feature type="domain" description="CCHC-type" evidence="3">
    <location>
        <begin position="152"/>
        <end position="168"/>
    </location>
</feature>
<dbReference type="GO" id="GO:0008270">
    <property type="term" value="F:zinc ion binding"/>
    <property type="evidence" value="ECO:0007669"/>
    <property type="project" value="UniProtKB-KW"/>
</dbReference>
<dbReference type="InterPro" id="IPR036875">
    <property type="entry name" value="Znf_CCHC_sf"/>
</dbReference>
<name>A0A5A7UE06_CUCMM</name>
<dbReference type="Proteomes" id="UP000321393">
    <property type="component" value="Unassembled WGS sequence"/>
</dbReference>
<accession>A0A5A7UE06</accession>
<evidence type="ECO:0000313" key="6">
    <source>
        <dbReference type="Proteomes" id="UP000321393"/>
    </source>
</evidence>
<dbReference type="AlphaFoldDB" id="A0A5A7UE06"/>
<feature type="region of interest" description="Disordered" evidence="2">
    <location>
        <begin position="1"/>
        <end position="43"/>
    </location>
</feature>
<evidence type="ECO:0000313" key="5">
    <source>
        <dbReference type="EMBL" id="TYK15028.1"/>
    </source>
</evidence>
<feature type="region of interest" description="Disordered" evidence="2">
    <location>
        <begin position="105"/>
        <end position="144"/>
    </location>
</feature>
<feature type="compositionally biased region" description="Acidic residues" evidence="2">
    <location>
        <begin position="191"/>
        <end position="200"/>
    </location>
</feature>
<evidence type="ECO:0000256" key="2">
    <source>
        <dbReference type="SAM" id="MobiDB-lite"/>
    </source>
</evidence>
<gene>
    <name evidence="5" type="ORF">E5676_scaffold45G00690</name>
    <name evidence="4" type="ORF">E6C27_scaffold131G001880</name>
</gene>
<dbReference type="OrthoDB" id="3205788at2759"/>
<proteinExistence type="predicted"/>
<comment type="caution">
    <text evidence="4">The sequence shown here is derived from an EMBL/GenBank/DDBJ whole genome shotgun (WGS) entry which is preliminary data.</text>
</comment>
<feature type="compositionally biased region" description="Polar residues" evidence="2">
    <location>
        <begin position="105"/>
        <end position="117"/>
    </location>
</feature>
<feature type="compositionally biased region" description="Basic and acidic residues" evidence="2">
    <location>
        <begin position="119"/>
        <end position="137"/>
    </location>
</feature>
<dbReference type="EMBL" id="SSTD01008722">
    <property type="protein sequence ID" value="TYK15028.1"/>
    <property type="molecule type" value="Genomic_DNA"/>
</dbReference>
<dbReference type="GO" id="GO:0003676">
    <property type="term" value="F:nucleic acid binding"/>
    <property type="evidence" value="ECO:0007669"/>
    <property type="project" value="InterPro"/>
</dbReference>
<evidence type="ECO:0000313" key="7">
    <source>
        <dbReference type="Proteomes" id="UP000321947"/>
    </source>
</evidence>
<keyword evidence="1" id="KW-0862">Zinc</keyword>
<reference evidence="6 7" key="1">
    <citation type="submission" date="2019-08" db="EMBL/GenBank/DDBJ databases">
        <title>Draft genome sequences of two oriental melons (Cucumis melo L. var makuwa).</title>
        <authorList>
            <person name="Kwon S.-Y."/>
        </authorList>
    </citation>
    <scope>NUCLEOTIDE SEQUENCE [LARGE SCALE GENOMIC DNA]</scope>
    <source>
        <strain evidence="7">cv. Chang Bougi</strain>
        <strain evidence="6">cv. SW 3</strain>
        <tissue evidence="4">Leaf</tissue>
    </source>
</reference>
<keyword evidence="1" id="KW-0863">Zinc-finger</keyword>
<dbReference type="SMART" id="SM00343">
    <property type="entry name" value="ZnF_C2HC"/>
    <property type="match status" value="1"/>
</dbReference>
<sequence length="214" mass="24423">MRPMENPLRYADDDSMEEYDAWQNEQECDSSSGDEHGNTWNENGDIRMRQVYRGHEARREVHHDYKMKIGLPTYNETIEEMMAARLKNINRKNIWETNLSKKQSYTNNANKQPSTSIAEKGKDVEAPEATKKKENAVKGRAPNNYNRPSLGKCFRCGQTGHLSNTCPQRKTIALADEEYDSASDGSKTVEEETELIEADDGERISCVIRSPNCP</sequence>
<protein>
    <submittedName>
        <fullName evidence="4">Zf-CCHC domain-containing protein</fullName>
    </submittedName>
</protein>
<feature type="region of interest" description="Disordered" evidence="2">
    <location>
        <begin position="177"/>
        <end position="201"/>
    </location>
</feature>
<dbReference type="PROSITE" id="PS50158">
    <property type="entry name" value="ZF_CCHC"/>
    <property type="match status" value="1"/>
</dbReference>
<evidence type="ECO:0000256" key="1">
    <source>
        <dbReference type="PROSITE-ProRule" id="PRU00047"/>
    </source>
</evidence>